<dbReference type="PANTHER" id="PTHR23427:SF2">
    <property type="entry name" value="SURFEIT LOCUS PROTEIN 1"/>
    <property type="match status" value="1"/>
</dbReference>
<sequence>MQVTKRCKPDTRRFPWGVIVVYLICLGILLSLGTWQVKRLFWKEQLLASITENIKAPPVSVAVMEDILKQTGSVEYRPVMVTGTFMHEGERHFLATFKGEAGFYVYTPMQMEDGRFVLINRGFVPYGRKDPQTRLEGQLDGPVTITGLARDRLEVKPSSFVPDNDPAQNIFYWKDWAVMAETGGVPDLETLVPFFIDADDTPNPGILPMGGVTNIELPNKHLEYAVTWYGLALALTAVVGAYLWRWRYPKTTS</sequence>
<keyword evidence="3 6" id="KW-0812">Transmembrane</keyword>
<dbReference type="PANTHER" id="PTHR23427">
    <property type="entry name" value="SURFEIT LOCUS PROTEIN"/>
    <property type="match status" value="1"/>
</dbReference>
<dbReference type="PROSITE" id="PS50895">
    <property type="entry name" value="SURF1"/>
    <property type="match status" value="1"/>
</dbReference>
<dbReference type="GO" id="GO:0005886">
    <property type="term" value="C:plasma membrane"/>
    <property type="evidence" value="ECO:0007669"/>
    <property type="project" value="UniProtKB-SubCell"/>
</dbReference>
<dbReference type="AlphaFoldDB" id="A0A841LWS3"/>
<keyword evidence="4 6" id="KW-1133">Transmembrane helix</keyword>
<feature type="transmembrane region" description="Helical" evidence="6">
    <location>
        <begin position="226"/>
        <end position="244"/>
    </location>
</feature>
<keyword evidence="8" id="KW-1185">Reference proteome</keyword>
<dbReference type="EMBL" id="JACIIU010000012">
    <property type="protein sequence ID" value="MBB6261776.1"/>
    <property type="molecule type" value="Genomic_DNA"/>
</dbReference>
<reference evidence="7 8" key="1">
    <citation type="submission" date="2020-08" db="EMBL/GenBank/DDBJ databases">
        <title>Genomic Encyclopedia of Type Strains, Phase IV (KMG-IV): sequencing the most valuable type-strain genomes for metagenomic binning, comparative biology and taxonomic classification.</title>
        <authorList>
            <person name="Goeker M."/>
        </authorList>
    </citation>
    <scope>NUCLEOTIDE SEQUENCE [LARGE SCALE GENOMIC DNA]</scope>
    <source>
        <strain evidence="7 8">DSM 22336</strain>
    </source>
</reference>
<evidence type="ECO:0000313" key="8">
    <source>
        <dbReference type="Proteomes" id="UP000555393"/>
    </source>
</evidence>
<keyword evidence="5 6" id="KW-0472">Membrane</keyword>
<dbReference type="RefSeq" id="WP_184223452.1">
    <property type="nucleotide sequence ID" value="NZ_JACIIU010000012.1"/>
</dbReference>
<dbReference type="InterPro" id="IPR002994">
    <property type="entry name" value="Surf1/Shy1"/>
</dbReference>
<accession>A0A841LWS3</accession>
<feature type="transmembrane region" description="Helical" evidence="6">
    <location>
        <begin position="14"/>
        <end position="35"/>
    </location>
</feature>
<protein>
    <recommendedName>
        <fullName evidence="6">SURF1-like protein</fullName>
    </recommendedName>
</protein>
<dbReference type="Proteomes" id="UP000555393">
    <property type="component" value="Unassembled WGS sequence"/>
</dbReference>
<evidence type="ECO:0000256" key="5">
    <source>
        <dbReference type="ARBA" id="ARBA00023136"/>
    </source>
</evidence>
<evidence type="ECO:0000256" key="3">
    <source>
        <dbReference type="ARBA" id="ARBA00022692"/>
    </source>
</evidence>
<keyword evidence="6" id="KW-1003">Cell membrane</keyword>
<dbReference type="Pfam" id="PF02104">
    <property type="entry name" value="SURF1"/>
    <property type="match status" value="1"/>
</dbReference>
<name>A0A841LWS3_9HYPH</name>
<dbReference type="InterPro" id="IPR045214">
    <property type="entry name" value="Surf1/Surf4"/>
</dbReference>
<comment type="similarity">
    <text evidence="2 6">Belongs to the SURF1 family.</text>
</comment>
<evidence type="ECO:0000256" key="1">
    <source>
        <dbReference type="ARBA" id="ARBA00004370"/>
    </source>
</evidence>
<gene>
    <name evidence="7" type="ORF">FHS77_002342</name>
</gene>
<evidence type="ECO:0000256" key="6">
    <source>
        <dbReference type="RuleBase" id="RU363076"/>
    </source>
</evidence>
<evidence type="ECO:0000313" key="7">
    <source>
        <dbReference type="EMBL" id="MBB6261776.1"/>
    </source>
</evidence>
<organism evidence="7 8">
    <name type="scientific">Paenochrobactrum gallinarii</name>
    <dbReference type="NCBI Taxonomy" id="643673"/>
    <lineage>
        <taxon>Bacteria</taxon>
        <taxon>Pseudomonadati</taxon>
        <taxon>Pseudomonadota</taxon>
        <taxon>Alphaproteobacteria</taxon>
        <taxon>Hyphomicrobiales</taxon>
        <taxon>Brucellaceae</taxon>
        <taxon>Paenochrobactrum</taxon>
    </lineage>
</organism>
<comment type="caution">
    <text evidence="7">The sequence shown here is derived from an EMBL/GenBank/DDBJ whole genome shotgun (WGS) entry which is preliminary data.</text>
</comment>
<proteinExistence type="inferred from homology"/>
<evidence type="ECO:0000256" key="2">
    <source>
        <dbReference type="ARBA" id="ARBA00007165"/>
    </source>
</evidence>
<evidence type="ECO:0000256" key="4">
    <source>
        <dbReference type="ARBA" id="ARBA00022989"/>
    </source>
</evidence>
<comment type="subcellular location">
    <subcellularLocation>
        <location evidence="6">Cell membrane</location>
        <topology evidence="6">Multi-pass membrane protein</topology>
    </subcellularLocation>
    <subcellularLocation>
        <location evidence="1">Membrane</location>
    </subcellularLocation>
</comment>
<dbReference type="CDD" id="cd06662">
    <property type="entry name" value="SURF1"/>
    <property type="match status" value="1"/>
</dbReference>